<feature type="domain" description="Response regulatory" evidence="1">
    <location>
        <begin position="6"/>
        <end position="120"/>
    </location>
</feature>
<name>A0A1W1EJ36_9ZZZZ</name>
<dbReference type="InterPro" id="IPR029787">
    <property type="entry name" value="Nucleotide_cyclase"/>
</dbReference>
<dbReference type="Pfam" id="PF00072">
    <property type="entry name" value="Response_reg"/>
    <property type="match status" value="1"/>
</dbReference>
<dbReference type="GO" id="GO:0000160">
    <property type="term" value="P:phosphorelay signal transduction system"/>
    <property type="evidence" value="ECO:0007669"/>
    <property type="project" value="InterPro"/>
</dbReference>
<evidence type="ECO:0000259" key="2">
    <source>
        <dbReference type="PROSITE" id="PS50887"/>
    </source>
</evidence>
<dbReference type="PANTHER" id="PTHR45138:SF9">
    <property type="entry name" value="DIGUANYLATE CYCLASE DGCM-RELATED"/>
    <property type="match status" value="1"/>
</dbReference>
<protein>
    <submittedName>
        <fullName evidence="3">Uncharacterized protein</fullName>
    </submittedName>
</protein>
<dbReference type="Pfam" id="PF00990">
    <property type="entry name" value="GGDEF"/>
    <property type="match status" value="1"/>
</dbReference>
<dbReference type="InterPro" id="IPR011006">
    <property type="entry name" value="CheY-like_superfamily"/>
</dbReference>
<dbReference type="SMART" id="SM00448">
    <property type="entry name" value="REC"/>
    <property type="match status" value="1"/>
</dbReference>
<sequence>MKYKPTILYVEDEEGIRNNVKRPLEYFSSKLFIACDGIEGLELYKKYNPDIVITDINMPHMNGLEMAEAIKKIKPKQYILITTAYNENKFLMDAIDMHIDSYILKPIDLELLENIIETITETINTKKELLIQQTLIQEISQLQNNCLIVFDKDEKIIFSNKKFLEFNDVSNIDDFIKKHKSLSSLLRKGKNYFYPNISNGKSCLEELKKINNNDNILISMLDKNNNPQTFIIFITYIKETKHTIISCSEVTAMESQKIEFEKKAYTDILTNIYNRTYFEQKFQEEINLHRMSNSFLSFIILDIDKFKDINDTYGHQMGDNILKDLAKIINSNKRELDTFARWGGEEFVLILEHTNIKYAQIIANKLRNIIKTHNFKNNISITCSFGVAELKPDDTHESIIRRADQALYRAKENGRNRVEI</sequence>
<dbReference type="Gene3D" id="3.30.70.270">
    <property type="match status" value="1"/>
</dbReference>
<dbReference type="Gene3D" id="3.40.50.2300">
    <property type="match status" value="1"/>
</dbReference>
<dbReference type="InterPro" id="IPR043128">
    <property type="entry name" value="Rev_trsase/Diguanyl_cyclase"/>
</dbReference>
<gene>
    <name evidence="3" type="ORF">MNB_SV-15-507</name>
</gene>
<accession>A0A1W1EJ36</accession>
<dbReference type="SUPFAM" id="SSF52172">
    <property type="entry name" value="CheY-like"/>
    <property type="match status" value="1"/>
</dbReference>
<dbReference type="EMBL" id="FRYL01000021">
    <property type="protein sequence ID" value="SHO80857.1"/>
    <property type="molecule type" value="Genomic_DNA"/>
</dbReference>
<reference evidence="3" key="1">
    <citation type="submission" date="2016-10" db="EMBL/GenBank/DDBJ databases">
        <authorList>
            <person name="de Groot N.N."/>
        </authorList>
    </citation>
    <scope>NUCLEOTIDE SEQUENCE</scope>
</reference>
<feature type="domain" description="GGDEF" evidence="2">
    <location>
        <begin position="294"/>
        <end position="420"/>
    </location>
</feature>
<organism evidence="3">
    <name type="scientific">hydrothermal vent metagenome</name>
    <dbReference type="NCBI Taxonomy" id="652676"/>
    <lineage>
        <taxon>unclassified sequences</taxon>
        <taxon>metagenomes</taxon>
        <taxon>ecological metagenomes</taxon>
    </lineage>
</organism>
<evidence type="ECO:0000313" key="3">
    <source>
        <dbReference type="EMBL" id="SHO80857.1"/>
    </source>
</evidence>
<dbReference type="FunFam" id="3.30.70.270:FF:000001">
    <property type="entry name" value="Diguanylate cyclase domain protein"/>
    <property type="match status" value="1"/>
</dbReference>
<dbReference type="PROSITE" id="PS50887">
    <property type="entry name" value="GGDEF"/>
    <property type="match status" value="1"/>
</dbReference>
<dbReference type="SMART" id="SM00267">
    <property type="entry name" value="GGDEF"/>
    <property type="match status" value="1"/>
</dbReference>
<dbReference type="PROSITE" id="PS50110">
    <property type="entry name" value="RESPONSE_REGULATORY"/>
    <property type="match status" value="1"/>
</dbReference>
<dbReference type="SUPFAM" id="SSF55073">
    <property type="entry name" value="Nucleotide cyclase"/>
    <property type="match status" value="1"/>
</dbReference>
<dbReference type="AlphaFoldDB" id="A0A1W1EJ36"/>
<evidence type="ECO:0000259" key="1">
    <source>
        <dbReference type="PROSITE" id="PS50110"/>
    </source>
</evidence>
<dbReference type="InterPro" id="IPR050469">
    <property type="entry name" value="Diguanylate_Cyclase"/>
</dbReference>
<dbReference type="PANTHER" id="PTHR45138">
    <property type="entry name" value="REGULATORY COMPONENTS OF SENSORY TRANSDUCTION SYSTEM"/>
    <property type="match status" value="1"/>
</dbReference>
<dbReference type="CDD" id="cd01949">
    <property type="entry name" value="GGDEF"/>
    <property type="match status" value="1"/>
</dbReference>
<dbReference type="NCBIfam" id="TIGR00254">
    <property type="entry name" value="GGDEF"/>
    <property type="match status" value="1"/>
</dbReference>
<dbReference type="GO" id="GO:0052621">
    <property type="term" value="F:diguanylate cyclase activity"/>
    <property type="evidence" value="ECO:0007669"/>
    <property type="project" value="TreeGrafter"/>
</dbReference>
<dbReference type="CDD" id="cd17536">
    <property type="entry name" value="REC_YesN-like"/>
    <property type="match status" value="1"/>
</dbReference>
<dbReference type="InterPro" id="IPR001789">
    <property type="entry name" value="Sig_transdc_resp-reg_receiver"/>
</dbReference>
<dbReference type="InterPro" id="IPR000160">
    <property type="entry name" value="GGDEF_dom"/>
</dbReference>
<proteinExistence type="predicted"/>